<protein>
    <submittedName>
        <fullName evidence="3">DUF305 domain-containing protein</fullName>
    </submittedName>
</protein>
<evidence type="ECO:0000313" key="3">
    <source>
        <dbReference type="EMBL" id="RAX37303.1"/>
    </source>
</evidence>
<dbReference type="AlphaFoldDB" id="A0A329Y1L5"/>
<organism evidence="3 4">
    <name type="scientific">Rhizobium tropici</name>
    <dbReference type="NCBI Taxonomy" id="398"/>
    <lineage>
        <taxon>Bacteria</taxon>
        <taxon>Pseudomonadati</taxon>
        <taxon>Pseudomonadota</taxon>
        <taxon>Alphaproteobacteria</taxon>
        <taxon>Hyphomicrobiales</taxon>
        <taxon>Rhizobiaceae</taxon>
        <taxon>Rhizobium/Agrobacterium group</taxon>
        <taxon>Rhizobium</taxon>
    </lineage>
</organism>
<name>A0A329Y1L5_RHITR</name>
<feature type="chain" id="PRO_5016291290" evidence="1">
    <location>
        <begin position="20"/>
        <end position="175"/>
    </location>
</feature>
<feature type="signal peptide" evidence="1">
    <location>
        <begin position="1"/>
        <end position="19"/>
    </location>
</feature>
<dbReference type="OrthoDB" id="9101320at2"/>
<comment type="caution">
    <text evidence="3">The sequence shown here is derived from an EMBL/GenBank/DDBJ whole genome shotgun (WGS) entry which is preliminary data.</text>
</comment>
<dbReference type="Pfam" id="PF13628">
    <property type="entry name" value="DUF4142"/>
    <property type="match status" value="1"/>
</dbReference>
<dbReference type="RefSeq" id="WP_112345566.1">
    <property type="nucleotide sequence ID" value="NZ_QMKK01000061.1"/>
</dbReference>
<dbReference type="InterPro" id="IPR025419">
    <property type="entry name" value="DUF4142"/>
</dbReference>
<evidence type="ECO:0000256" key="1">
    <source>
        <dbReference type="SAM" id="SignalP"/>
    </source>
</evidence>
<accession>A0A329Y1L5</accession>
<gene>
    <name evidence="3" type="ORF">DQ393_31275</name>
</gene>
<feature type="domain" description="DUF4142" evidence="2">
    <location>
        <begin position="37"/>
        <end position="173"/>
    </location>
</feature>
<reference evidence="3 4" key="1">
    <citation type="submission" date="2018-06" db="EMBL/GenBank/DDBJ databases">
        <title>Whole Genome Sequence of an efficient microsymbiont, Rhizobium tropici.</title>
        <authorList>
            <person name="Srinivasan R."/>
            <person name="Singh H.V."/>
            <person name="Srivastava R."/>
            <person name="Kumari B."/>
            <person name="Radhakrishna A."/>
        </authorList>
    </citation>
    <scope>NUCLEOTIDE SEQUENCE [LARGE SCALE GENOMIC DNA]</scope>
    <source>
        <strain evidence="3 4">IGFRI Rhizo-19</strain>
    </source>
</reference>
<evidence type="ECO:0000259" key="2">
    <source>
        <dbReference type="Pfam" id="PF13628"/>
    </source>
</evidence>
<sequence>MKLTIVTIALALTAAPAYSQSAAEKTGVNSLVGAAPNTQDFVNEAATSDMFEIESSKLALQRGNDQTKKFAQQMIDDHTKTTDQLKDLVNSGKVQATIPTEMTSSQKKMLVRLQKMQGNDFTKRYDADQRSAHANAVDLFKRYGNGGENADLKTWASNTRPKLEQHLQMAKQLAK</sequence>
<dbReference type="EMBL" id="QMKK01000061">
    <property type="protein sequence ID" value="RAX37303.1"/>
    <property type="molecule type" value="Genomic_DNA"/>
</dbReference>
<keyword evidence="1" id="KW-0732">Signal</keyword>
<dbReference type="Proteomes" id="UP000251205">
    <property type="component" value="Unassembled WGS sequence"/>
</dbReference>
<dbReference type="PANTHER" id="PTHR38593">
    <property type="entry name" value="BLR2558 PROTEIN"/>
    <property type="match status" value="1"/>
</dbReference>
<dbReference type="PANTHER" id="PTHR38593:SF1">
    <property type="entry name" value="BLR2558 PROTEIN"/>
    <property type="match status" value="1"/>
</dbReference>
<dbReference type="Gene3D" id="1.20.1260.10">
    <property type="match status" value="1"/>
</dbReference>
<evidence type="ECO:0000313" key="4">
    <source>
        <dbReference type="Proteomes" id="UP000251205"/>
    </source>
</evidence>
<dbReference type="InterPro" id="IPR012347">
    <property type="entry name" value="Ferritin-like"/>
</dbReference>
<proteinExistence type="predicted"/>